<accession>A0ABR2BF81</accession>
<proteinExistence type="predicted"/>
<reference evidence="2 3" key="1">
    <citation type="journal article" date="2024" name="G3 (Bethesda)">
        <title>Genome assembly of Hibiscus sabdariffa L. provides insights into metabolisms of medicinal natural products.</title>
        <authorList>
            <person name="Kim T."/>
        </authorList>
    </citation>
    <scope>NUCLEOTIDE SEQUENCE [LARGE SCALE GENOMIC DNA]</scope>
    <source>
        <strain evidence="2">TK-2024</strain>
        <tissue evidence="2">Old leaves</tissue>
    </source>
</reference>
<dbReference type="EMBL" id="JBBPBM010000126">
    <property type="protein sequence ID" value="KAK8505512.1"/>
    <property type="molecule type" value="Genomic_DNA"/>
</dbReference>
<comment type="caution">
    <text evidence="2">The sequence shown here is derived from an EMBL/GenBank/DDBJ whole genome shotgun (WGS) entry which is preliminary data.</text>
</comment>
<name>A0ABR2BF81_9ROSI</name>
<dbReference type="Pfam" id="PF26057">
    <property type="entry name" value="DUF8018"/>
    <property type="match status" value="1"/>
</dbReference>
<gene>
    <name evidence="2" type="ORF">V6N12_075854</name>
</gene>
<feature type="domain" description="DUF8018" evidence="1">
    <location>
        <begin position="133"/>
        <end position="181"/>
    </location>
</feature>
<protein>
    <recommendedName>
        <fullName evidence="1">DUF8018 domain-containing protein</fullName>
    </recommendedName>
</protein>
<dbReference type="Proteomes" id="UP001472677">
    <property type="component" value="Unassembled WGS sequence"/>
</dbReference>
<keyword evidence="3" id="KW-1185">Reference proteome</keyword>
<dbReference type="PANTHER" id="PTHR35289">
    <property type="entry name" value="TRANSMEMBRANE PROTEIN"/>
    <property type="match status" value="1"/>
</dbReference>
<evidence type="ECO:0000313" key="2">
    <source>
        <dbReference type="EMBL" id="KAK8505512.1"/>
    </source>
</evidence>
<dbReference type="InterPro" id="IPR052694">
    <property type="entry name" value="Mt_uS3-like"/>
</dbReference>
<organism evidence="2 3">
    <name type="scientific">Hibiscus sabdariffa</name>
    <name type="common">roselle</name>
    <dbReference type="NCBI Taxonomy" id="183260"/>
    <lineage>
        <taxon>Eukaryota</taxon>
        <taxon>Viridiplantae</taxon>
        <taxon>Streptophyta</taxon>
        <taxon>Embryophyta</taxon>
        <taxon>Tracheophyta</taxon>
        <taxon>Spermatophyta</taxon>
        <taxon>Magnoliopsida</taxon>
        <taxon>eudicotyledons</taxon>
        <taxon>Gunneridae</taxon>
        <taxon>Pentapetalae</taxon>
        <taxon>rosids</taxon>
        <taxon>malvids</taxon>
        <taxon>Malvales</taxon>
        <taxon>Malvaceae</taxon>
        <taxon>Malvoideae</taxon>
        <taxon>Hibiscus</taxon>
    </lineage>
</organism>
<dbReference type="PANTHER" id="PTHR35289:SF1">
    <property type="entry name" value="ATP SYNTHASE 9 MITOCHONDRIAL-RELATED"/>
    <property type="match status" value="1"/>
</dbReference>
<dbReference type="InterPro" id="IPR058331">
    <property type="entry name" value="DUF8018"/>
</dbReference>
<evidence type="ECO:0000313" key="3">
    <source>
        <dbReference type="Proteomes" id="UP001472677"/>
    </source>
</evidence>
<evidence type="ECO:0000259" key="1">
    <source>
        <dbReference type="Pfam" id="PF26057"/>
    </source>
</evidence>
<sequence length="207" mass="22419">MPIGVTLLSHPEFDTLGVGNERALLGTLSKPGRNVEVSPHLPKLFGLVHTVLGLGRGTSNVRTRKESGLGLCRGHLPRRRSYASPAVVELNPYSTARPKEKLELSSTLVAGFSLVSSSITYYTSCAYSNKTKNNEYWMGRGARALENPHTAKGEESLEKLHALLDDIREGGVRSQAFLSLQSKVARVRLAIGSNPATFLVDHLVVTG</sequence>